<reference evidence="7 8" key="1">
    <citation type="submission" date="2018-11" db="EMBL/GenBank/DDBJ databases">
        <title>Genomic Encyclopedia of Type Strains, Phase IV (KMG-IV): sequencing the most valuable type-strain genomes for metagenomic binning, comparative biology and taxonomic classification.</title>
        <authorList>
            <person name="Goeker M."/>
        </authorList>
    </citation>
    <scope>NUCLEOTIDE SEQUENCE [LARGE SCALE GENOMIC DNA]</scope>
    <source>
        <strain evidence="7 8">DSM 100275</strain>
    </source>
</reference>
<dbReference type="PROSITE" id="PS52015">
    <property type="entry name" value="TONB_CTD"/>
    <property type="match status" value="1"/>
</dbReference>
<evidence type="ECO:0000256" key="4">
    <source>
        <dbReference type="ARBA" id="ARBA00023136"/>
    </source>
</evidence>
<dbReference type="NCBIfam" id="TIGR01352">
    <property type="entry name" value="tonB_Cterm"/>
    <property type="match status" value="1"/>
</dbReference>
<keyword evidence="8" id="KW-1185">Reference proteome</keyword>
<dbReference type="NCBIfam" id="TIGR02794">
    <property type="entry name" value="tolA_full"/>
    <property type="match status" value="2"/>
</dbReference>
<dbReference type="InterPro" id="IPR014161">
    <property type="entry name" value="Tol-Pal_TolA"/>
</dbReference>
<dbReference type="OrthoDB" id="9779830at2"/>
<feature type="coiled-coil region" evidence="5">
    <location>
        <begin position="45"/>
        <end position="212"/>
    </location>
</feature>
<dbReference type="InterPro" id="IPR037682">
    <property type="entry name" value="TonB_C"/>
</dbReference>
<dbReference type="SUPFAM" id="SSF74653">
    <property type="entry name" value="TolA/TonB C-terminal domain"/>
    <property type="match status" value="1"/>
</dbReference>
<evidence type="ECO:0000256" key="2">
    <source>
        <dbReference type="ARBA" id="ARBA00022692"/>
    </source>
</evidence>
<evidence type="ECO:0000313" key="8">
    <source>
        <dbReference type="Proteomes" id="UP000276634"/>
    </source>
</evidence>
<dbReference type="GO" id="GO:0019534">
    <property type="term" value="F:toxin transmembrane transporter activity"/>
    <property type="evidence" value="ECO:0007669"/>
    <property type="project" value="InterPro"/>
</dbReference>
<keyword evidence="3" id="KW-1133">Transmembrane helix</keyword>
<dbReference type="Proteomes" id="UP000276634">
    <property type="component" value="Unassembled WGS sequence"/>
</dbReference>
<evidence type="ECO:0000259" key="6">
    <source>
        <dbReference type="PROSITE" id="PS52015"/>
    </source>
</evidence>
<accession>A0A3N1XT13</accession>
<proteinExistence type="predicted"/>
<dbReference type="GO" id="GO:0016020">
    <property type="term" value="C:membrane"/>
    <property type="evidence" value="ECO:0007669"/>
    <property type="project" value="UniProtKB-SubCell"/>
</dbReference>
<protein>
    <submittedName>
        <fullName evidence="7">Colicin import membrane protein</fullName>
    </submittedName>
</protein>
<dbReference type="AlphaFoldDB" id="A0A3N1XT13"/>
<keyword evidence="2" id="KW-0812">Transmembrane</keyword>
<dbReference type="Pfam" id="PF13103">
    <property type="entry name" value="TonB_2"/>
    <property type="match status" value="1"/>
</dbReference>
<organism evidence="7 8">
    <name type="scientific">Inmirania thermothiophila</name>
    <dbReference type="NCBI Taxonomy" id="1750597"/>
    <lineage>
        <taxon>Bacteria</taxon>
        <taxon>Pseudomonadati</taxon>
        <taxon>Pseudomonadota</taxon>
        <taxon>Gammaproteobacteria</taxon>
        <taxon>Chromatiales</taxon>
        <taxon>Ectothiorhodospiraceae</taxon>
        <taxon>Inmirania</taxon>
    </lineage>
</organism>
<name>A0A3N1XT13_9GAMM</name>
<evidence type="ECO:0000256" key="1">
    <source>
        <dbReference type="ARBA" id="ARBA00004167"/>
    </source>
</evidence>
<dbReference type="GO" id="GO:0043213">
    <property type="term" value="P:bacteriocin transport"/>
    <property type="evidence" value="ECO:0007669"/>
    <property type="project" value="InterPro"/>
</dbReference>
<dbReference type="InterPro" id="IPR006260">
    <property type="entry name" value="TonB/TolA_C"/>
</dbReference>
<evidence type="ECO:0000256" key="5">
    <source>
        <dbReference type="SAM" id="Coils"/>
    </source>
</evidence>
<comment type="caution">
    <text evidence="7">The sequence shown here is derived from an EMBL/GenBank/DDBJ whole genome shotgun (WGS) entry which is preliminary data.</text>
</comment>
<feature type="domain" description="TonB C-terminal" evidence="6">
    <location>
        <begin position="210"/>
        <end position="301"/>
    </location>
</feature>
<keyword evidence="5" id="KW-0175">Coiled coil</keyword>
<sequence>MWREIRERPRALLYSLLLHAGLLGLLAASLSFSPRLPQPERVEIVQAVALDEQRVQRELAALERAEAERRKAEEEAARKARLAREQEERRLAELRRRRAAEERRLEALVEQKAKAAQEAKRLAALRREQEAEARRLAELERRKKAEAERLAALERERKIAEAERRKAEEEARRKAEEEARRKAEEEARRRALEEEQRRLAQERARLALQEVARYTDAIRQRVERAWVRPTGLPKGLSAIVRVRLIPGGDVAGVQIARSSGNAAFDKSAEEAVYRAAPLPVPSDPEVFDRMREIQFVFKPEE</sequence>
<gene>
    <name evidence="7" type="ORF">EDC57_2474</name>
</gene>
<dbReference type="EMBL" id="RJVI01000003">
    <property type="protein sequence ID" value="ROR29796.1"/>
    <property type="molecule type" value="Genomic_DNA"/>
</dbReference>
<keyword evidence="4" id="KW-0472">Membrane</keyword>
<dbReference type="Gene3D" id="3.30.1150.10">
    <property type="match status" value="1"/>
</dbReference>
<evidence type="ECO:0000256" key="3">
    <source>
        <dbReference type="ARBA" id="ARBA00022989"/>
    </source>
</evidence>
<comment type="subcellular location">
    <subcellularLocation>
        <location evidence="1">Membrane</location>
        <topology evidence="1">Single-pass membrane protein</topology>
    </subcellularLocation>
</comment>
<evidence type="ECO:0000313" key="7">
    <source>
        <dbReference type="EMBL" id="ROR29796.1"/>
    </source>
</evidence>
<dbReference type="RefSeq" id="WP_123402181.1">
    <property type="nucleotide sequence ID" value="NZ_RJVI01000003.1"/>
</dbReference>